<dbReference type="OMA" id="FRRTHHY"/>
<keyword evidence="4" id="KW-1185">Reference proteome</keyword>
<feature type="compositionally biased region" description="Basic residues" evidence="1">
    <location>
        <begin position="1"/>
        <end position="13"/>
    </location>
</feature>
<feature type="compositionally biased region" description="Low complexity" evidence="1">
    <location>
        <begin position="314"/>
        <end position="324"/>
    </location>
</feature>
<dbReference type="InterPro" id="IPR019542">
    <property type="entry name" value="Enhancer_polycomb-like_N"/>
</dbReference>
<feature type="compositionally biased region" description="Basic and acidic residues" evidence="1">
    <location>
        <begin position="818"/>
        <end position="830"/>
    </location>
</feature>
<dbReference type="Pfam" id="PF10513">
    <property type="entry name" value="EPL1"/>
    <property type="match status" value="1"/>
</dbReference>
<feature type="compositionally biased region" description="Polar residues" evidence="1">
    <location>
        <begin position="876"/>
        <end position="894"/>
    </location>
</feature>
<feature type="compositionally biased region" description="Low complexity" evidence="1">
    <location>
        <begin position="135"/>
        <end position="154"/>
    </location>
</feature>
<evidence type="ECO:0000313" key="3">
    <source>
        <dbReference type="EMBL" id="EFC39996.1"/>
    </source>
</evidence>
<accession>D2VT03</accession>
<feature type="compositionally biased region" description="Polar residues" evidence="1">
    <location>
        <begin position="912"/>
        <end position="936"/>
    </location>
</feature>
<feature type="compositionally biased region" description="Basic and acidic residues" evidence="1">
    <location>
        <begin position="388"/>
        <end position="400"/>
    </location>
</feature>
<feature type="compositionally biased region" description="Polar residues" evidence="1">
    <location>
        <begin position="124"/>
        <end position="134"/>
    </location>
</feature>
<feature type="compositionally biased region" description="Polar residues" evidence="1">
    <location>
        <begin position="61"/>
        <end position="75"/>
    </location>
</feature>
<feature type="domain" description="Enhancer of polycomb-like N-terminal" evidence="2">
    <location>
        <begin position="421"/>
        <end position="623"/>
    </location>
</feature>
<evidence type="ECO:0000259" key="2">
    <source>
        <dbReference type="Pfam" id="PF10513"/>
    </source>
</evidence>
<feature type="compositionally biased region" description="Basic residues" evidence="1">
    <location>
        <begin position="970"/>
        <end position="982"/>
    </location>
</feature>
<dbReference type="EMBL" id="GG738895">
    <property type="protein sequence ID" value="EFC39996.1"/>
    <property type="molecule type" value="Genomic_DNA"/>
</dbReference>
<feature type="compositionally biased region" description="Basic and acidic residues" evidence="1">
    <location>
        <begin position="45"/>
        <end position="60"/>
    </location>
</feature>
<reference evidence="3 4" key="1">
    <citation type="journal article" date="2010" name="Cell">
        <title>The genome of Naegleria gruberi illuminates early eukaryotic versatility.</title>
        <authorList>
            <person name="Fritz-Laylin L.K."/>
            <person name="Prochnik S.E."/>
            <person name="Ginger M.L."/>
            <person name="Dacks J.B."/>
            <person name="Carpenter M.L."/>
            <person name="Field M.C."/>
            <person name="Kuo A."/>
            <person name="Paredez A."/>
            <person name="Chapman J."/>
            <person name="Pham J."/>
            <person name="Shu S."/>
            <person name="Neupane R."/>
            <person name="Cipriano M."/>
            <person name="Mancuso J."/>
            <person name="Tu H."/>
            <person name="Salamov A."/>
            <person name="Lindquist E."/>
            <person name="Shapiro H."/>
            <person name="Lucas S."/>
            <person name="Grigoriev I.V."/>
            <person name="Cande W.Z."/>
            <person name="Fulton C."/>
            <person name="Rokhsar D.S."/>
            <person name="Dawson S.C."/>
        </authorList>
    </citation>
    <scope>NUCLEOTIDE SEQUENCE [LARGE SCALE GENOMIC DNA]</scope>
    <source>
        <strain evidence="3 4">NEG-M</strain>
    </source>
</reference>
<feature type="region of interest" description="Disordered" evidence="1">
    <location>
        <begin position="1"/>
        <end position="424"/>
    </location>
</feature>
<feature type="compositionally biased region" description="Low complexity" evidence="1">
    <location>
        <begin position="165"/>
        <end position="180"/>
    </location>
</feature>
<feature type="compositionally biased region" description="Low complexity" evidence="1">
    <location>
        <begin position="838"/>
        <end position="852"/>
    </location>
</feature>
<dbReference type="RefSeq" id="XP_002672740.1">
    <property type="nucleotide sequence ID" value="XM_002672694.1"/>
</dbReference>
<dbReference type="GeneID" id="8850981"/>
<feature type="compositionally biased region" description="Low complexity" evidence="1">
    <location>
        <begin position="231"/>
        <end position="251"/>
    </location>
</feature>
<feature type="compositionally biased region" description="Polar residues" evidence="1">
    <location>
        <begin position="155"/>
        <end position="164"/>
    </location>
</feature>
<feature type="compositionally biased region" description="Basic and acidic residues" evidence="1">
    <location>
        <begin position="327"/>
        <end position="336"/>
    </location>
</feature>
<organism evidence="4">
    <name type="scientific">Naegleria gruberi</name>
    <name type="common">Amoeba</name>
    <dbReference type="NCBI Taxonomy" id="5762"/>
    <lineage>
        <taxon>Eukaryota</taxon>
        <taxon>Discoba</taxon>
        <taxon>Heterolobosea</taxon>
        <taxon>Tetramitia</taxon>
        <taxon>Eutetramitia</taxon>
        <taxon>Vahlkampfiidae</taxon>
        <taxon>Naegleria</taxon>
    </lineage>
</organism>
<feature type="region of interest" description="Disordered" evidence="1">
    <location>
        <begin position="817"/>
        <end position="852"/>
    </location>
</feature>
<dbReference type="STRING" id="5762.D2VT03"/>
<evidence type="ECO:0000256" key="1">
    <source>
        <dbReference type="SAM" id="MobiDB-lite"/>
    </source>
</evidence>
<dbReference type="Proteomes" id="UP000006671">
    <property type="component" value="Unassembled WGS sequence"/>
</dbReference>
<proteinExistence type="predicted"/>
<sequence>MPRKRSVSRKKKAPTTITDNDIDDNPEEEEQQQRDTASSSSSSEENNKESSAEETDKEKSTSNILKQQVDDNTMLTDEDGASTANNTSVVLDPNDHDLSSSDEGKEDEINHPTTTSPLFRRRTSTANKNNNHRQSSSSSPPEETDPTSPSSPSTLQIANHSPSKTNTTTLASNTITAATSEGNNHNSQDVLIKKTRTTRRKPLQSPITKKQDDNNTSDNDEDKTTTIEQPSESSNESSSTSTAAADTTTSLAEEDNTNNNQMEDDDAFLTHKSDYDSDEVIIETPKKTRANKRGRTPLPKSTTKDTDEPKSTEEATITTSTTSEPSADEKEQKEMDTTEEDTTTTSVVKRTPTRTRITKSTKRKAAAAASSSESDSDNESTKGKSKQRKLDSRPQRKRGMETPVSQRCNPTTPQPSPGLARPRKLDVSKKLLILRGSDLKNLASLKKKVTAAINEAKKAANKASPKRPDSDVSRLSGNLTDLDLKLLTDESISTGTVTLIDSTSQSNKRYFRDADEYDEFKEFRDGTMIHIDIPNVRIIEEEPAGPPFKRTSEFIKYEDPDRYDRSTLTLNPIPAQADFDMYSHRKIDISVEYNIESEDEEWLNNYNKDSRYPLSEKDFESIIALMNRASKNGKSCWFSVASVIELSRFFDVRLEERHIVQVKKLWESKYNPQHKLFKSEELQKRIENENLLYEYMCVKQQLNTYKERVEQIMGISEQKKELLDKHSKLMKRKNYSVTKDFPKFVTKYSKLTYDEETETNSDDDESGDISNKLEEEQILKDSFPADQVEIELFIAEEKKEEEERKKSNQKVTKSWKNKGCDNLEEQHDESTLESTEFNSSSNEPYSPLSSVPSSLASLIIPPLPPILTKNLSNIQTPESTSTNIDTPTSAISNSDDLHSTKRRTRKKRMDSGTPTSNVSRTPTSASNMDFQQSFDESSSLISSPTPSDIVPPLLEASSPLPSPNNNGNMMRRRKKRSKIVIN</sequence>
<protein>
    <recommendedName>
        <fullName evidence="2">Enhancer of polycomb-like N-terminal domain-containing protein</fullName>
    </recommendedName>
</protein>
<dbReference type="KEGG" id="ngr:NAEGRDRAFT_81121"/>
<name>D2VT03_NAEGR</name>
<feature type="compositionally biased region" description="Basic and acidic residues" evidence="1">
    <location>
        <begin position="93"/>
        <end position="110"/>
    </location>
</feature>
<gene>
    <name evidence="3" type="ORF">NAEGRDRAFT_81121</name>
</gene>
<dbReference type="AlphaFoldDB" id="D2VT03"/>
<feature type="compositionally biased region" description="Low complexity" evidence="1">
    <location>
        <begin position="937"/>
        <end position="969"/>
    </location>
</feature>
<feature type="region of interest" description="Disordered" evidence="1">
    <location>
        <begin position="876"/>
        <end position="982"/>
    </location>
</feature>
<feature type="compositionally biased region" description="Acidic residues" evidence="1">
    <location>
        <begin position="20"/>
        <end position="30"/>
    </location>
</feature>
<dbReference type="OrthoDB" id="435275at2759"/>
<feature type="compositionally biased region" description="Basic and acidic residues" evidence="1">
    <location>
        <begin position="302"/>
        <end position="313"/>
    </location>
</feature>
<feature type="compositionally biased region" description="Basic residues" evidence="1">
    <location>
        <begin position="351"/>
        <end position="365"/>
    </location>
</feature>
<dbReference type="VEuPathDB" id="AmoebaDB:NAEGRDRAFT_81121"/>
<feature type="compositionally biased region" description="Basic residues" evidence="1">
    <location>
        <begin position="193"/>
        <end position="202"/>
    </location>
</feature>
<dbReference type="InParanoid" id="D2VT03"/>
<evidence type="ECO:0000313" key="4">
    <source>
        <dbReference type="Proteomes" id="UP000006671"/>
    </source>
</evidence>
<feature type="compositionally biased region" description="Acidic residues" evidence="1">
    <location>
        <begin position="252"/>
        <end position="267"/>
    </location>
</feature>